<dbReference type="GO" id="GO:0016887">
    <property type="term" value="F:ATP hydrolysis activity"/>
    <property type="evidence" value="ECO:0007669"/>
    <property type="project" value="InterPro"/>
</dbReference>
<dbReference type="SMART" id="SM00382">
    <property type="entry name" value="AAA"/>
    <property type="match status" value="2"/>
</dbReference>
<keyword evidence="2" id="KW-0067">ATP-binding</keyword>
<feature type="coiled-coil region" evidence="3">
    <location>
        <begin position="250"/>
        <end position="277"/>
    </location>
</feature>
<gene>
    <name evidence="5" type="ORF">UFOPK2659_00349</name>
</gene>
<feature type="domain" description="ABC transporter" evidence="4">
    <location>
        <begin position="315"/>
        <end position="530"/>
    </location>
</feature>
<dbReference type="EMBL" id="CAEZYJ010000031">
    <property type="protein sequence ID" value="CAB4715939.1"/>
    <property type="molecule type" value="Genomic_DNA"/>
</dbReference>
<dbReference type="InterPro" id="IPR003593">
    <property type="entry name" value="AAA+_ATPase"/>
</dbReference>
<reference evidence="5" key="1">
    <citation type="submission" date="2020-05" db="EMBL/GenBank/DDBJ databases">
        <authorList>
            <person name="Chiriac C."/>
            <person name="Salcher M."/>
            <person name="Ghai R."/>
            <person name="Kavagutti S V."/>
        </authorList>
    </citation>
    <scope>NUCLEOTIDE SEQUENCE</scope>
</reference>
<dbReference type="CDD" id="cd03221">
    <property type="entry name" value="ABCF_EF-3"/>
    <property type="match status" value="1"/>
</dbReference>
<keyword evidence="1" id="KW-0547">Nucleotide-binding</keyword>
<dbReference type="InterPro" id="IPR051309">
    <property type="entry name" value="ABCF_ATPase"/>
</dbReference>
<dbReference type="InterPro" id="IPR027417">
    <property type="entry name" value="P-loop_NTPase"/>
</dbReference>
<organism evidence="5">
    <name type="scientific">freshwater metagenome</name>
    <dbReference type="NCBI Taxonomy" id="449393"/>
    <lineage>
        <taxon>unclassified sequences</taxon>
        <taxon>metagenomes</taxon>
        <taxon>ecological metagenomes</taxon>
    </lineage>
</organism>
<sequence>MGHIDISGIEYFLSDGRKLLDQITFRVGDGAKTALVGPNGSGKTTLTRLITGELTPHSGKIAISGGLGIMRQFVGSLRDQSNVRDLLLSVAPPKIREAAQKLKDTEAAMDESEKSQMNFSHALTEWGDAGGYEIEVMWDICCTNALGQSFEEVEHRIVNTLSGGEQKKLVIQALLRGTDEVLLLDEPDNYLDVPSKEWLEEAIRETPKTVLFITHDRELLNRTANRIVALELNASGNTAWVHGGGFSTWHEAREARHERMEELLLRWEQEHARLKELVRTLGIQAGSSPDMASKYHAMQTRLRKYEEAGPPVAPPREQNVKVQLNGGRTGERVVTCEKLQLEGLTDPFDFEIFFGDRVAILGKNGTGKSHFLRLLSGENVKHSGNFKLGARVEPGFFAQTHAHPEFEGKTILELLWENHSLQLGPAKSVLRRYELDESAEQKFTSLSGGQQARLQVLLLQLQGSTLLLLDEPTDNLDMASAEALENGLTDYVGTVVTVTHDRWFTREFTRYLIFGEDRKVYESPEPVWSY</sequence>
<evidence type="ECO:0000256" key="3">
    <source>
        <dbReference type="SAM" id="Coils"/>
    </source>
</evidence>
<dbReference type="SUPFAM" id="SSF52540">
    <property type="entry name" value="P-loop containing nucleoside triphosphate hydrolases"/>
    <property type="match status" value="2"/>
</dbReference>
<dbReference type="PANTHER" id="PTHR42855:SF1">
    <property type="entry name" value="ABC TRANSPORTER DOMAIN-CONTAINING PROTEIN"/>
    <property type="match status" value="1"/>
</dbReference>
<keyword evidence="3" id="KW-0175">Coiled coil</keyword>
<evidence type="ECO:0000313" key="5">
    <source>
        <dbReference type="EMBL" id="CAB4715939.1"/>
    </source>
</evidence>
<accession>A0A6J6QYH3</accession>
<evidence type="ECO:0000256" key="1">
    <source>
        <dbReference type="ARBA" id="ARBA00022741"/>
    </source>
</evidence>
<dbReference type="PROSITE" id="PS50893">
    <property type="entry name" value="ABC_TRANSPORTER_2"/>
    <property type="match status" value="2"/>
</dbReference>
<dbReference type="Gene3D" id="3.40.50.300">
    <property type="entry name" value="P-loop containing nucleotide triphosphate hydrolases"/>
    <property type="match status" value="2"/>
</dbReference>
<dbReference type="InterPro" id="IPR003439">
    <property type="entry name" value="ABC_transporter-like_ATP-bd"/>
</dbReference>
<feature type="domain" description="ABC transporter" evidence="4">
    <location>
        <begin position="4"/>
        <end position="254"/>
    </location>
</feature>
<dbReference type="FunFam" id="3.40.50.300:FF:000011">
    <property type="entry name" value="Putative ABC transporter ATP-binding component"/>
    <property type="match status" value="1"/>
</dbReference>
<evidence type="ECO:0000256" key="2">
    <source>
        <dbReference type="ARBA" id="ARBA00022840"/>
    </source>
</evidence>
<evidence type="ECO:0000259" key="4">
    <source>
        <dbReference type="PROSITE" id="PS50893"/>
    </source>
</evidence>
<name>A0A6J6QYH3_9ZZZZ</name>
<protein>
    <submittedName>
        <fullName evidence="5">Unannotated protein</fullName>
    </submittedName>
</protein>
<dbReference type="GO" id="GO:0005524">
    <property type="term" value="F:ATP binding"/>
    <property type="evidence" value="ECO:0007669"/>
    <property type="project" value="UniProtKB-KW"/>
</dbReference>
<dbReference type="PANTHER" id="PTHR42855">
    <property type="entry name" value="ABC TRANSPORTER ATP-BINDING SUBUNIT"/>
    <property type="match status" value="1"/>
</dbReference>
<proteinExistence type="predicted"/>
<dbReference type="AlphaFoldDB" id="A0A6J6QYH3"/>
<dbReference type="Pfam" id="PF00005">
    <property type="entry name" value="ABC_tran"/>
    <property type="match status" value="2"/>
</dbReference>